<dbReference type="Pfam" id="PF13519">
    <property type="entry name" value="VWA_2"/>
    <property type="match status" value="1"/>
</dbReference>
<organism evidence="2 3">
    <name type="scientific">candidate division MSBL1 archaeon SCGC-AAA382A20</name>
    <dbReference type="NCBI Taxonomy" id="1698280"/>
    <lineage>
        <taxon>Archaea</taxon>
        <taxon>Methanobacteriati</taxon>
        <taxon>Methanobacteriota</taxon>
        <taxon>candidate division MSBL1</taxon>
    </lineage>
</organism>
<name>A0A133VMF9_9EURY</name>
<dbReference type="PANTHER" id="PTHR10579:SF43">
    <property type="entry name" value="ZINC FINGER (C3HC4-TYPE RING FINGER) FAMILY PROTEIN"/>
    <property type="match status" value="1"/>
</dbReference>
<dbReference type="CDD" id="cd00198">
    <property type="entry name" value="vWFA"/>
    <property type="match status" value="1"/>
</dbReference>
<proteinExistence type="predicted"/>
<dbReference type="PRINTS" id="PR00453">
    <property type="entry name" value="VWFADOMAIN"/>
</dbReference>
<dbReference type="PROSITE" id="PS50234">
    <property type="entry name" value="VWFA"/>
    <property type="match status" value="1"/>
</dbReference>
<dbReference type="InterPro" id="IPR036465">
    <property type="entry name" value="vWFA_dom_sf"/>
</dbReference>
<evidence type="ECO:0000259" key="1">
    <source>
        <dbReference type="PROSITE" id="PS50234"/>
    </source>
</evidence>
<dbReference type="AlphaFoldDB" id="A0A133VMF9"/>
<reference evidence="2 3" key="1">
    <citation type="journal article" date="2016" name="Sci. Rep.">
        <title>Metabolic traits of an uncultured archaeal lineage -MSBL1- from brine pools of the Red Sea.</title>
        <authorList>
            <person name="Mwirichia R."/>
            <person name="Alam I."/>
            <person name="Rashid M."/>
            <person name="Vinu M."/>
            <person name="Ba-Alawi W."/>
            <person name="Anthony Kamau A."/>
            <person name="Kamanda Ngugi D."/>
            <person name="Goker M."/>
            <person name="Klenk H.P."/>
            <person name="Bajic V."/>
            <person name="Stingl U."/>
        </authorList>
    </citation>
    <scope>NUCLEOTIDE SEQUENCE [LARGE SCALE GENOMIC DNA]</scope>
    <source>
        <strain evidence="2">SCGC-AAA382A20</strain>
    </source>
</reference>
<dbReference type="SMART" id="SM00327">
    <property type="entry name" value="VWA"/>
    <property type="match status" value="1"/>
</dbReference>
<dbReference type="InterPro" id="IPR051266">
    <property type="entry name" value="CLCR"/>
</dbReference>
<keyword evidence="3" id="KW-1185">Reference proteome</keyword>
<protein>
    <recommendedName>
        <fullName evidence="1">VWFA domain-containing protein</fullName>
    </recommendedName>
</protein>
<dbReference type="SUPFAM" id="SSF53300">
    <property type="entry name" value="vWA-like"/>
    <property type="match status" value="1"/>
</dbReference>
<dbReference type="PANTHER" id="PTHR10579">
    <property type="entry name" value="CALCIUM-ACTIVATED CHLORIDE CHANNEL REGULATOR"/>
    <property type="match status" value="1"/>
</dbReference>
<feature type="domain" description="VWFA" evidence="1">
    <location>
        <begin position="15"/>
        <end position="231"/>
    </location>
</feature>
<evidence type="ECO:0000313" key="2">
    <source>
        <dbReference type="EMBL" id="KXB07619.1"/>
    </source>
</evidence>
<dbReference type="Proteomes" id="UP000070263">
    <property type="component" value="Unassembled WGS sequence"/>
</dbReference>
<gene>
    <name evidence="2" type="ORF">AKJ51_00690</name>
</gene>
<comment type="caution">
    <text evidence="2">The sequence shown here is derived from an EMBL/GenBank/DDBJ whole genome shotgun (WGS) entry which is preliminary data.</text>
</comment>
<dbReference type="Gene3D" id="3.40.50.410">
    <property type="entry name" value="von Willebrand factor, type A domain"/>
    <property type="match status" value="1"/>
</dbReference>
<evidence type="ECO:0000313" key="3">
    <source>
        <dbReference type="Proteomes" id="UP000070263"/>
    </source>
</evidence>
<accession>A0A133VMF9</accession>
<sequence length="234" mass="25069">MVYMPSVKYSDQNEDTVIVEDESGSMGDTDYKPTRLGGVKEAGEAHIEEKASSYPENRVGIVSYSGKARTLCPLTPVGSGKKKLLKALEKLSSGGTTNITAGLREAGKLLLDGEDSIGMDEGLMEGLSRLIFGEPAKKKDSKSSGQGNQKRIILLTDGKNRTGPSPVKTGKKIKKAGVIIDCIGIAGSPDEVGEKDLKKIASTGKNGKPRYWFIGDKGKLIKKYKELSKHIKPA</sequence>
<dbReference type="InterPro" id="IPR002035">
    <property type="entry name" value="VWF_A"/>
</dbReference>
<dbReference type="EMBL" id="LHYE01000004">
    <property type="protein sequence ID" value="KXB07619.1"/>
    <property type="molecule type" value="Genomic_DNA"/>
</dbReference>